<organism evidence="9 10">
    <name type="scientific">Schizophyllum amplum</name>
    <dbReference type="NCBI Taxonomy" id="97359"/>
    <lineage>
        <taxon>Eukaryota</taxon>
        <taxon>Fungi</taxon>
        <taxon>Dikarya</taxon>
        <taxon>Basidiomycota</taxon>
        <taxon>Agaricomycotina</taxon>
        <taxon>Agaricomycetes</taxon>
        <taxon>Agaricomycetidae</taxon>
        <taxon>Agaricales</taxon>
        <taxon>Schizophyllaceae</taxon>
        <taxon>Schizophyllum</taxon>
    </lineage>
</organism>
<sequence length="495" mass="54029">MTATQGTAEEPKPKTVNISIDEKGDEGTVQDNEVEKGVADEDADRDHEGADIDERRLLRKIDRRILPLLGALYALSLVDRSNLSVARVVGLDVDLGLSIGARYSIVSFVYFVPYILLQLPCNLLVRRLGAQRWLAACVVAWGAVQLAMGFVPNWVCLAVLRALLGAFEAGFFCSLVFIITTWYKRHEVQTRLGVFYLTSVFVAGFSPIFAYAVSLLGTISTFPAWAYIFVIEGAITIIFGAVAWLCVPDFPDRNTFLTRAETAYVLARIEADRGDALPDALSWAKVRSHLLDWKLWAYGLMYIAATTPAYSVGFFMPVILRSMGWSVSKTLLLSAPPYIAAAAVIVVFSYMSDRTRHRAGFIAVQALITAAGAATTGYAHQPGVRYFGLFLTNCGASSAIPGILAYSANNVVSQSKRAVTTAIIISCGGIGGIMATTVFRQQDAPVYHPGTITTIACQVMTLGLLGVLTVHLWVQNARRRRLTEQDGVARFLYTL</sequence>
<dbReference type="GO" id="GO:0022857">
    <property type="term" value="F:transmembrane transporter activity"/>
    <property type="evidence" value="ECO:0007669"/>
    <property type="project" value="InterPro"/>
</dbReference>
<feature type="transmembrane region" description="Helical" evidence="7">
    <location>
        <begin position="331"/>
        <end position="352"/>
    </location>
</feature>
<comment type="subcellular location">
    <subcellularLocation>
        <location evidence="1">Membrane</location>
        <topology evidence="1">Multi-pass membrane protein</topology>
    </subcellularLocation>
</comment>
<dbReference type="OrthoDB" id="3639251at2759"/>
<feature type="region of interest" description="Disordered" evidence="6">
    <location>
        <begin position="1"/>
        <end position="47"/>
    </location>
</feature>
<feature type="transmembrane region" description="Helical" evidence="7">
    <location>
        <begin position="103"/>
        <end position="121"/>
    </location>
</feature>
<dbReference type="InterPro" id="IPR011701">
    <property type="entry name" value="MFS"/>
</dbReference>
<dbReference type="PROSITE" id="PS50850">
    <property type="entry name" value="MFS"/>
    <property type="match status" value="1"/>
</dbReference>
<keyword evidence="3 7" id="KW-0812">Transmembrane</keyword>
<dbReference type="SUPFAM" id="SSF103473">
    <property type="entry name" value="MFS general substrate transporter"/>
    <property type="match status" value="1"/>
</dbReference>
<accession>A0A550CWE3</accession>
<feature type="transmembrane region" description="Helical" evidence="7">
    <location>
        <begin position="386"/>
        <end position="406"/>
    </location>
</feature>
<feature type="compositionally biased region" description="Basic and acidic residues" evidence="6">
    <location>
        <begin position="33"/>
        <end position="47"/>
    </location>
</feature>
<dbReference type="PANTHER" id="PTHR43791">
    <property type="entry name" value="PERMEASE-RELATED"/>
    <property type="match status" value="1"/>
</dbReference>
<dbReference type="Proteomes" id="UP000320762">
    <property type="component" value="Unassembled WGS sequence"/>
</dbReference>
<evidence type="ECO:0000259" key="8">
    <source>
        <dbReference type="PROSITE" id="PS50850"/>
    </source>
</evidence>
<feature type="transmembrane region" description="Helical" evidence="7">
    <location>
        <begin position="133"/>
        <end position="152"/>
    </location>
</feature>
<dbReference type="FunFam" id="1.20.1250.20:FF:000013">
    <property type="entry name" value="MFS general substrate transporter"/>
    <property type="match status" value="1"/>
</dbReference>
<feature type="transmembrane region" description="Helical" evidence="7">
    <location>
        <begin position="359"/>
        <end position="380"/>
    </location>
</feature>
<keyword evidence="5 7" id="KW-0472">Membrane</keyword>
<evidence type="ECO:0000256" key="2">
    <source>
        <dbReference type="ARBA" id="ARBA00022448"/>
    </source>
</evidence>
<dbReference type="EMBL" id="VDMD01000001">
    <property type="protein sequence ID" value="TRM69110.1"/>
    <property type="molecule type" value="Genomic_DNA"/>
</dbReference>
<dbReference type="PANTHER" id="PTHR43791:SF3">
    <property type="entry name" value="MAJOR FACILITATOR SUPERFAMILY (MFS) PROFILE DOMAIN-CONTAINING PROTEIN"/>
    <property type="match status" value="1"/>
</dbReference>
<feature type="transmembrane region" description="Helical" evidence="7">
    <location>
        <begin position="65"/>
        <end position="83"/>
    </location>
</feature>
<keyword evidence="2" id="KW-0813">Transport</keyword>
<evidence type="ECO:0000256" key="1">
    <source>
        <dbReference type="ARBA" id="ARBA00004141"/>
    </source>
</evidence>
<keyword evidence="4 7" id="KW-1133">Transmembrane helix</keyword>
<gene>
    <name evidence="9" type="ORF">BD626DRAFT_5930</name>
</gene>
<dbReference type="InterPro" id="IPR036259">
    <property type="entry name" value="MFS_trans_sf"/>
</dbReference>
<feature type="transmembrane region" description="Helical" evidence="7">
    <location>
        <begin position="295"/>
        <end position="319"/>
    </location>
</feature>
<protein>
    <submittedName>
        <fullName evidence="9">Major facilitator superfamily domain-containing protein</fullName>
    </submittedName>
</protein>
<reference evidence="9 10" key="1">
    <citation type="journal article" date="2019" name="New Phytol.">
        <title>Comparative genomics reveals unique wood-decay strategies and fruiting body development in the Schizophyllaceae.</title>
        <authorList>
            <person name="Almasi E."/>
            <person name="Sahu N."/>
            <person name="Krizsan K."/>
            <person name="Balint B."/>
            <person name="Kovacs G.M."/>
            <person name="Kiss B."/>
            <person name="Cseklye J."/>
            <person name="Drula E."/>
            <person name="Henrissat B."/>
            <person name="Nagy I."/>
            <person name="Chovatia M."/>
            <person name="Adam C."/>
            <person name="LaButti K."/>
            <person name="Lipzen A."/>
            <person name="Riley R."/>
            <person name="Grigoriev I.V."/>
            <person name="Nagy L.G."/>
        </authorList>
    </citation>
    <scope>NUCLEOTIDE SEQUENCE [LARGE SCALE GENOMIC DNA]</scope>
    <source>
        <strain evidence="9 10">NL-1724</strain>
    </source>
</reference>
<evidence type="ECO:0000256" key="4">
    <source>
        <dbReference type="ARBA" id="ARBA00022989"/>
    </source>
</evidence>
<proteinExistence type="predicted"/>
<feature type="transmembrane region" description="Helical" evidence="7">
    <location>
        <begin position="451"/>
        <end position="474"/>
    </location>
</feature>
<feature type="transmembrane region" description="Helical" evidence="7">
    <location>
        <begin position="225"/>
        <end position="247"/>
    </location>
</feature>
<evidence type="ECO:0000256" key="6">
    <source>
        <dbReference type="SAM" id="MobiDB-lite"/>
    </source>
</evidence>
<feature type="domain" description="Major facilitator superfamily (MFS) profile" evidence="8">
    <location>
        <begin position="65"/>
        <end position="478"/>
    </location>
</feature>
<name>A0A550CWE3_9AGAR</name>
<evidence type="ECO:0000256" key="5">
    <source>
        <dbReference type="ARBA" id="ARBA00023136"/>
    </source>
</evidence>
<evidence type="ECO:0000256" key="3">
    <source>
        <dbReference type="ARBA" id="ARBA00022692"/>
    </source>
</evidence>
<dbReference type="Pfam" id="PF07690">
    <property type="entry name" value="MFS_1"/>
    <property type="match status" value="1"/>
</dbReference>
<comment type="caution">
    <text evidence="9">The sequence shown here is derived from an EMBL/GenBank/DDBJ whole genome shotgun (WGS) entry which is preliminary data.</text>
</comment>
<dbReference type="FunFam" id="1.20.1250.20:FF:000018">
    <property type="entry name" value="MFS transporter permease"/>
    <property type="match status" value="1"/>
</dbReference>
<evidence type="ECO:0000313" key="9">
    <source>
        <dbReference type="EMBL" id="TRM69110.1"/>
    </source>
</evidence>
<dbReference type="InterPro" id="IPR020846">
    <property type="entry name" value="MFS_dom"/>
</dbReference>
<dbReference type="AlphaFoldDB" id="A0A550CWE3"/>
<keyword evidence="10" id="KW-1185">Reference proteome</keyword>
<dbReference type="GO" id="GO:0016020">
    <property type="term" value="C:membrane"/>
    <property type="evidence" value="ECO:0007669"/>
    <property type="project" value="UniProtKB-SubCell"/>
</dbReference>
<feature type="transmembrane region" description="Helical" evidence="7">
    <location>
        <begin position="158"/>
        <end position="182"/>
    </location>
</feature>
<dbReference type="Gene3D" id="1.20.1250.20">
    <property type="entry name" value="MFS general substrate transporter like domains"/>
    <property type="match status" value="2"/>
</dbReference>
<feature type="transmembrane region" description="Helical" evidence="7">
    <location>
        <begin position="418"/>
        <end position="439"/>
    </location>
</feature>
<feature type="transmembrane region" description="Helical" evidence="7">
    <location>
        <begin position="194"/>
        <end position="213"/>
    </location>
</feature>
<evidence type="ECO:0000256" key="7">
    <source>
        <dbReference type="SAM" id="Phobius"/>
    </source>
</evidence>
<evidence type="ECO:0000313" key="10">
    <source>
        <dbReference type="Proteomes" id="UP000320762"/>
    </source>
</evidence>